<evidence type="ECO:0000313" key="5">
    <source>
        <dbReference type="Proteomes" id="UP000186919"/>
    </source>
</evidence>
<dbReference type="InterPro" id="IPR037185">
    <property type="entry name" value="EmrE-like"/>
</dbReference>
<dbReference type="InterPro" id="IPR000620">
    <property type="entry name" value="EamA_dom"/>
</dbReference>
<dbReference type="AlphaFoldDB" id="A0A179VCZ3"/>
<name>A0A179VCZ3_9MYCO</name>
<protein>
    <submittedName>
        <fullName evidence="4">Multidrug DMT transporter permease</fullName>
    </submittedName>
</protein>
<dbReference type="GO" id="GO:0005886">
    <property type="term" value="C:plasma membrane"/>
    <property type="evidence" value="ECO:0007669"/>
    <property type="project" value="TreeGrafter"/>
</dbReference>
<feature type="transmembrane region" description="Helical" evidence="2">
    <location>
        <begin position="39"/>
        <end position="57"/>
    </location>
</feature>
<sequence>MTDRSHHRLVAPALMLVSGTSMYIGAAAGVSLFRWLDPASVAWLRICGAALVFLAIARPRRLAWRGHALWWAGGFGVITALMNMSFYLAIDRLPLGTAVAIEFLGPIAVAAIGSRSLREGFSVLAALVGVILIADVQLAAEPAGMAFALFAALFWAGYIVVGKRVSLQGNPAESLAVGFTVAMVVTSPVVAFGIAHAHPDIPVPHVLVLGLLMGVLSNVIPYGLDQVILRRAGQSYFAVLLALLPLSATAIGVLVMHQIPSTPELFGILAIVVAVAVRRDSPPSVSPSA</sequence>
<gene>
    <name evidence="4" type="ORF">AWB85_07820</name>
</gene>
<dbReference type="PANTHER" id="PTHR22911">
    <property type="entry name" value="ACYL-MALONYL CONDENSING ENZYME-RELATED"/>
    <property type="match status" value="1"/>
</dbReference>
<dbReference type="EMBL" id="LQYE01000012">
    <property type="protein sequence ID" value="OAT68873.1"/>
    <property type="molecule type" value="Genomic_DNA"/>
</dbReference>
<feature type="transmembrane region" description="Helical" evidence="2">
    <location>
        <begin position="95"/>
        <end position="113"/>
    </location>
</feature>
<evidence type="ECO:0000256" key="2">
    <source>
        <dbReference type="SAM" id="Phobius"/>
    </source>
</evidence>
<dbReference type="RefSeq" id="WP_064629858.1">
    <property type="nucleotide sequence ID" value="NZ_LQYE01000012.1"/>
</dbReference>
<evidence type="ECO:0000313" key="4">
    <source>
        <dbReference type="EMBL" id="OAT68873.1"/>
    </source>
</evidence>
<dbReference type="Proteomes" id="UP000186919">
    <property type="component" value="Unassembled WGS sequence"/>
</dbReference>
<dbReference type="Pfam" id="PF00892">
    <property type="entry name" value="EamA"/>
    <property type="match status" value="1"/>
</dbReference>
<feature type="transmembrane region" description="Helical" evidence="2">
    <location>
        <begin position="236"/>
        <end position="255"/>
    </location>
</feature>
<keyword evidence="2" id="KW-0812">Transmembrane</keyword>
<feature type="domain" description="EamA" evidence="3">
    <location>
        <begin position="144"/>
        <end position="277"/>
    </location>
</feature>
<feature type="transmembrane region" description="Helical" evidence="2">
    <location>
        <begin position="120"/>
        <end position="139"/>
    </location>
</feature>
<evidence type="ECO:0000259" key="3">
    <source>
        <dbReference type="Pfam" id="PF00892"/>
    </source>
</evidence>
<keyword evidence="2" id="KW-1133">Transmembrane helix</keyword>
<reference evidence="4 5" key="1">
    <citation type="submission" date="2016-01" db="EMBL/GenBank/DDBJ databases">
        <title>Mycobacterium immunogenum strain CD11_6 genome sequencing and assembly.</title>
        <authorList>
            <person name="Kaur G."/>
            <person name="Nair G.R."/>
            <person name="Mayilraj S."/>
        </authorList>
    </citation>
    <scope>NUCLEOTIDE SEQUENCE [LARGE SCALE GENOMIC DNA]</scope>
    <source>
        <strain evidence="4 5">CD11-6</strain>
    </source>
</reference>
<dbReference type="SUPFAM" id="SSF103481">
    <property type="entry name" value="Multidrug resistance efflux transporter EmrE"/>
    <property type="match status" value="2"/>
</dbReference>
<feature type="transmembrane region" description="Helical" evidence="2">
    <location>
        <begin position="174"/>
        <end position="197"/>
    </location>
</feature>
<evidence type="ECO:0000256" key="1">
    <source>
        <dbReference type="ARBA" id="ARBA00007362"/>
    </source>
</evidence>
<keyword evidence="2" id="KW-0472">Membrane</keyword>
<accession>A0A179VCZ3</accession>
<feature type="transmembrane region" description="Helical" evidence="2">
    <location>
        <begin position="145"/>
        <end position="162"/>
    </location>
</feature>
<organism evidence="4 5">
    <name type="scientific">Mycobacteroides immunogenum</name>
    <dbReference type="NCBI Taxonomy" id="83262"/>
    <lineage>
        <taxon>Bacteria</taxon>
        <taxon>Bacillati</taxon>
        <taxon>Actinomycetota</taxon>
        <taxon>Actinomycetes</taxon>
        <taxon>Mycobacteriales</taxon>
        <taxon>Mycobacteriaceae</taxon>
        <taxon>Mycobacteroides</taxon>
    </lineage>
</organism>
<feature type="transmembrane region" description="Helical" evidence="2">
    <location>
        <begin position="12"/>
        <end position="33"/>
    </location>
</feature>
<comment type="similarity">
    <text evidence="1">Belongs to the EamA transporter family.</text>
</comment>
<proteinExistence type="inferred from homology"/>
<comment type="caution">
    <text evidence="4">The sequence shown here is derived from an EMBL/GenBank/DDBJ whole genome shotgun (WGS) entry which is preliminary data.</text>
</comment>
<dbReference type="PANTHER" id="PTHR22911:SF37">
    <property type="entry name" value="THREONINE_HOMOSERINE EXPORTER RHTA"/>
    <property type="match status" value="1"/>
</dbReference>
<dbReference type="GO" id="GO:0015565">
    <property type="term" value="F:threonine efflux transmembrane transporter activity"/>
    <property type="evidence" value="ECO:0007669"/>
    <property type="project" value="TreeGrafter"/>
</dbReference>
<feature type="transmembrane region" description="Helical" evidence="2">
    <location>
        <begin position="69"/>
        <end position="89"/>
    </location>
</feature>
<feature type="transmembrane region" description="Helical" evidence="2">
    <location>
        <begin position="203"/>
        <end position="224"/>
    </location>
</feature>